<evidence type="ECO:0000256" key="3">
    <source>
        <dbReference type="ARBA" id="ARBA00023082"/>
    </source>
</evidence>
<dbReference type="InterPro" id="IPR007627">
    <property type="entry name" value="RNA_pol_sigma70_r2"/>
</dbReference>
<keyword evidence="2" id="KW-0805">Transcription regulation</keyword>
<proteinExistence type="inferred from homology"/>
<dbReference type="AlphaFoldDB" id="A0A644WX91"/>
<feature type="domain" description="RNA polymerase sigma-70 region 2" evidence="5">
    <location>
        <begin position="23"/>
        <end position="88"/>
    </location>
</feature>
<dbReference type="InterPro" id="IPR013325">
    <property type="entry name" value="RNA_pol_sigma_r2"/>
</dbReference>
<dbReference type="SUPFAM" id="SSF88659">
    <property type="entry name" value="Sigma3 and sigma4 domains of RNA polymerase sigma factors"/>
    <property type="match status" value="1"/>
</dbReference>
<dbReference type="Pfam" id="PF04542">
    <property type="entry name" value="Sigma70_r2"/>
    <property type="match status" value="1"/>
</dbReference>
<evidence type="ECO:0000256" key="4">
    <source>
        <dbReference type="ARBA" id="ARBA00023163"/>
    </source>
</evidence>
<dbReference type="NCBIfam" id="TIGR02937">
    <property type="entry name" value="sigma70-ECF"/>
    <property type="match status" value="1"/>
</dbReference>
<dbReference type="GO" id="GO:0006352">
    <property type="term" value="P:DNA-templated transcription initiation"/>
    <property type="evidence" value="ECO:0007669"/>
    <property type="project" value="InterPro"/>
</dbReference>
<organism evidence="6">
    <name type="scientific">bioreactor metagenome</name>
    <dbReference type="NCBI Taxonomy" id="1076179"/>
    <lineage>
        <taxon>unclassified sequences</taxon>
        <taxon>metagenomes</taxon>
        <taxon>ecological metagenomes</taxon>
    </lineage>
</organism>
<dbReference type="PANTHER" id="PTHR43133">
    <property type="entry name" value="RNA POLYMERASE ECF-TYPE SIGMA FACTO"/>
    <property type="match status" value="1"/>
</dbReference>
<evidence type="ECO:0000256" key="2">
    <source>
        <dbReference type="ARBA" id="ARBA00023015"/>
    </source>
</evidence>
<dbReference type="GO" id="GO:0016987">
    <property type="term" value="F:sigma factor activity"/>
    <property type="evidence" value="ECO:0007669"/>
    <property type="project" value="UniProtKB-KW"/>
</dbReference>
<dbReference type="SUPFAM" id="SSF88946">
    <property type="entry name" value="Sigma2 domain of RNA polymerase sigma factors"/>
    <property type="match status" value="1"/>
</dbReference>
<evidence type="ECO:0000313" key="6">
    <source>
        <dbReference type="EMBL" id="MPM08419.1"/>
    </source>
</evidence>
<gene>
    <name evidence="6" type="ORF">SDC9_54731</name>
</gene>
<dbReference type="Gene3D" id="1.10.1740.10">
    <property type="match status" value="1"/>
</dbReference>
<evidence type="ECO:0000259" key="5">
    <source>
        <dbReference type="Pfam" id="PF04542"/>
    </source>
</evidence>
<accession>A0A644WX91</accession>
<dbReference type="EMBL" id="VSSQ01001447">
    <property type="protein sequence ID" value="MPM08419.1"/>
    <property type="molecule type" value="Genomic_DNA"/>
</dbReference>
<protein>
    <recommendedName>
        <fullName evidence="5">RNA polymerase sigma-70 region 2 domain-containing protein</fullName>
    </recommendedName>
</protein>
<sequence>MQVTDEILLKAIEDKDEKAFSQFYERYSRTILCFVLSKVHNREAAKEIVQNFWVAFWENPRILRPNKNGNVKVFMLQYLRFRIYDMYRIAVPETIHVEETNIPSVVAADADIEKEELMKIVRDALRNSSSLTQDAFWMRANNVSAKETAMKLNTTTQTVHNKFSHSLATIRKYIKKHYPELIKYSSTNITLFTFIAIICDFIRG</sequence>
<keyword evidence="3" id="KW-0731">Sigma factor</keyword>
<dbReference type="InterPro" id="IPR014284">
    <property type="entry name" value="RNA_pol_sigma-70_dom"/>
</dbReference>
<dbReference type="InterPro" id="IPR013324">
    <property type="entry name" value="RNA_pol_sigma_r3/r4-like"/>
</dbReference>
<evidence type="ECO:0000256" key="1">
    <source>
        <dbReference type="ARBA" id="ARBA00010641"/>
    </source>
</evidence>
<comment type="caution">
    <text evidence="6">The sequence shown here is derived from an EMBL/GenBank/DDBJ whole genome shotgun (WGS) entry which is preliminary data.</text>
</comment>
<dbReference type="InterPro" id="IPR039425">
    <property type="entry name" value="RNA_pol_sigma-70-like"/>
</dbReference>
<dbReference type="PANTHER" id="PTHR43133:SF46">
    <property type="entry name" value="RNA POLYMERASE SIGMA-70 FACTOR ECF SUBFAMILY"/>
    <property type="match status" value="1"/>
</dbReference>
<keyword evidence="4" id="KW-0804">Transcription</keyword>
<name>A0A644WX91_9ZZZZ</name>
<reference evidence="6" key="1">
    <citation type="submission" date="2019-08" db="EMBL/GenBank/DDBJ databases">
        <authorList>
            <person name="Kucharzyk K."/>
            <person name="Murdoch R.W."/>
            <person name="Higgins S."/>
            <person name="Loffler F."/>
        </authorList>
    </citation>
    <scope>NUCLEOTIDE SEQUENCE</scope>
</reference>
<comment type="similarity">
    <text evidence="1">Belongs to the sigma-70 factor family. ECF subfamily.</text>
</comment>